<dbReference type="PANTHER" id="PTHR43744">
    <property type="entry name" value="ABC TRANSPORTER PERMEASE PROTEIN MG189-RELATED-RELATED"/>
    <property type="match status" value="1"/>
</dbReference>
<dbReference type="SUPFAM" id="SSF161098">
    <property type="entry name" value="MetI-like"/>
    <property type="match status" value="1"/>
</dbReference>
<dbReference type="GO" id="GO:0005886">
    <property type="term" value="C:plasma membrane"/>
    <property type="evidence" value="ECO:0007669"/>
    <property type="project" value="UniProtKB-SubCell"/>
</dbReference>
<evidence type="ECO:0000259" key="8">
    <source>
        <dbReference type="PROSITE" id="PS50928"/>
    </source>
</evidence>
<feature type="transmembrane region" description="Helical" evidence="7">
    <location>
        <begin position="133"/>
        <end position="154"/>
    </location>
</feature>
<feature type="transmembrane region" description="Helical" evidence="7">
    <location>
        <begin position="166"/>
        <end position="189"/>
    </location>
</feature>
<evidence type="ECO:0000256" key="4">
    <source>
        <dbReference type="ARBA" id="ARBA00022692"/>
    </source>
</evidence>
<evidence type="ECO:0000256" key="7">
    <source>
        <dbReference type="RuleBase" id="RU363032"/>
    </source>
</evidence>
<keyword evidence="2 7" id="KW-0813">Transport</keyword>
<comment type="caution">
    <text evidence="9">The sequence shown here is derived from an EMBL/GenBank/DDBJ whole genome shotgun (WGS) entry which is preliminary data.</text>
</comment>
<evidence type="ECO:0000313" key="10">
    <source>
        <dbReference type="Proteomes" id="UP000234950"/>
    </source>
</evidence>
<protein>
    <submittedName>
        <fullName evidence="9">ABC transporter permease</fullName>
    </submittedName>
</protein>
<dbReference type="OrthoDB" id="187395at2"/>
<feature type="transmembrane region" description="Helical" evidence="7">
    <location>
        <begin position="265"/>
        <end position="287"/>
    </location>
</feature>
<dbReference type="CDD" id="cd06261">
    <property type="entry name" value="TM_PBP2"/>
    <property type="match status" value="1"/>
</dbReference>
<reference evidence="9 10" key="1">
    <citation type="submission" date="2017-11" db="EMBL/GenBank/DDBJ databases">
        <title>Comparitive Functional Genomics of Dry Heat Resistant strains isolated from the Viking Spacecraft.</title>
        <authorList>
            <person name="Seuylemezian A."/>
            <person name="Cooper K."/>
            <person name="Vaishampayan P."/>
        </authorList>
    </citation>
    <scope>NUCLEOTIDE SEQUENCE [LARGE SCALE GENOMIC DNA]</scope>
    <source>
        <strain evidence="9 10">V32-6</strain>
    </source>
</reference>
<keyword evidence="10" id="KW-1185">Reference proteome</keyword>
<gene>
    <name evidence="9" type="ORF">CVD27_04555</name>
</gene>
<dbReference type="Gene3D" id="1.10.3720.10">
    <property type="entry name" value="MetI-like"/>
    <property type="match status" value="1"/>
</dbReference>
<evidence type="ECO:0000256" key="2">
    <source>
        <dbReference type="ARBA" id="ARBA00022448"/>
    </source>
</evidence>
<keyword evidence="4 7" id="KW-0812">Transmembrane</keyword>
<dbReference type="PANTHER" id="PTHR43744:SF8">
    <property type="entry name" value="SN-GLYCEROL-3-PHOSPHATE TRANSPORT SYSTEM PERMEASE PROTEIN UGPE"/>
    <property type="match status" value="1"/>
</dbReference>
<evidence type="ECO:0000256" key="3">
    <source>
        <dbReference type="ARBA" id="ARBA00022475"/>
    </source>
</evidence>
<dbReference type="GO" id="GO:0055085">
    <property type="term" value="P:transmembrane transport"/>
    <property type="evidence" value="ECO:0007669"/>
    <property type="project" value="InterPro"/>
</dbReference>
<evidence type="ECO:0000313" key="9">
    <source>
        <dbReference type="EMBL" id="PLS07953.1"/>
    </source>
</evidence>
<dbReference type="AlphaFoldDB" id="A0A2N5HR42"/>
<dbReference type="RefSeq" id="WP_101646698.1">
    <property type="nucleotide sequence ID" value="NZ_PGVE01000024.1"/>
</dbReference>
<sequence length="304" mass="33933">MKLVESQGDSVRQDSKLAERVDLNLKSTKSKSGFSLVVGLIFLFLLLYFAAIAYPLIWMIINSFKTTAAIFNDSWGLPKEWLFSNYTTAWEQGVSSYFMNSLIITGGTCLLTVIVSALCAYGLTRFQIKGGKFLLLFVSAGLMFSPQSSLIPLYELVQKLGIFDTYWALILTFTAYRIPLTVLLIRAFFLSIPKELEESAYLDGANSFKVFTKIFLPMSRPILFTGVILTAYYAWNEFLFSILFIQTEDVKPITSGLLVFKGALSTNWGVLMAGLVISAIPLIAVFLMMQKYFVRGLAEGSVKG</sequence>
<dbReference type="InterPro" id="IPR035906">
    <property type="entry name" value="MetI-like_sf"/>
</dbReference>
<feature type="transmembrane region" description="Helical" evidence="7">
    <location>
        <begin position="97"/>
        <end position="121"/>
    </location>
</feature>
<organism evidence="9 10">
    <name type="scientific">Neobacillus cucumis</name>
    <dbReference type="NCBI Taxonomy" id="1740721"/>
    <lineage>
        <taxon>Bacteria</taxon>
        <taxon>Bacillati</taxon>
        <taxon>Bacillota</taxon>
        <taxon>Bacilli</taxon>
        <taxon>Bacillales</taxon>
        <taxon>Bacillaceae</taxon>
        <taxon>Neobacillus</taxon>
    </lineage>
</organism>
<comment type="subcellular location">
    <subcellularLocation>
        <location evidence="1 7">Cell membrane</location>
        <topology evidence="1 7">Multi-pass membrane protein</topology>
    </subcellularLocation>
</comment>
<dbReference type="PROSITE" id="PS50928">
    <property type="entry name" value="ABC_TM1"/>
    <property type="match status" value="1"/>
</dbReference>
<evidence type="ECO:0000256" key="6">
    <source>
        <dbReference type="ARBA" id="ARBA00023136"/>
    </source>
</evidence>
<evidence type="ECO:0000256" key="1">
    <source>
        <dbReference type="ARBA" id="ARBA00004651"/>
    </source>
</evidence>
<dbReference type="InterPro" id="IPR000515">
    <property type="entry name" value="MetI-like"/>
</dbReference>
<evidence type="ECO:0000256" key="5">
    <source>
        <dbReference type="ARBA" id="ARBA00022989"/>
    </source>
</evidence>
<accession>A0A2N5HR42</accession>
<keyword evidence="5 7" id="KW-1133">Transmembrane helix</keyword>
<dbReference type="Pfam" id="PF00528">
    <property type="entry name" value="BPD_transp_1"/>
    <property type="match status" value="1"/>
</dbReference>
<name>A0A2N5HR42_9BACI</name>
<feature type="transmembrane region" description="Helical" evidence="7">
    <location>
        <begin position="34"/>
        <end position="61"/>
    </location>
</feature>
<keyword evidence="6 7" id="KW-0472">Membrane</keyword>
<feature type="domain" description="ABC transmembrane type-1" evidence="8">
    <location>
        <begin position="98"/>
        <end position="289"/>
    </location>
</feature>
<dbReference type="Proteomes" id="UP000234950">
    <property type="component" value="Unassembled WGS sequence"/>
</dbReference>
<dbReference type="EMBL" id="PGVE01000024">
    <property type="protein sequence ID" value="PLS07953.1"/>
    <property type="molecule type" value="Genomic_DNA"/>
</dbReference>
<proteinExistence type="inferred from homology"/>
<comment type="similarity">
    <text evidence="7">Belongs to the binding-protein-dependent transport system permease family.</text>
</comment>
<keyword evidence="3" id="KW-1003">Cell membrane</keyword>
<feature type="transmembrane region" description="Helical" evidence="7">
    <location>
        <begin position="222"/>
        <end position="245"/>
    </location>
</feature>